<proteinExistence type="predicted"/>
<comment type="caution">
    <text evidence="1">The sequence shown here is derived from an EMBL/GenBank/DDBJ whole genome shotgun (WGS) entry which is preliminary data.</text>
</comment>
<dbReference type="SUPFAM" id="SSF110738">
    <property type="entry name" value="Glycerate kinase I"/>
    <property type="match status" value="1"/>
</dbReference>
<evidence type="ECO:0008006" key="3">
    <source>
        <dbReference type="Google" id="ProtNLM"/>
    </source>
</evidence>
<dbReference type="Proteomes" id="UP000192335">
    <property type="component" value="Unassembled WGS sequence"/>
</dbReference>
<organism evidence="1 2">
    <name type="scientific">Mycobacterium persicum</name>
    <dbReference type="NCBI Taxonomy" id="1487726"/>
    <lineage>
        <taxon>Bacteria</taxon>
        <taxon>Bacillati</taxon>
        <taxon>Actinomycetota</taxon>
        <taxon>Actinomycetes</taxon>
        <taxon>Mycobacteriales</taxon>
        <taxon>Mycobacteriaceae</taxon>
        <taxon>Mycobacterium</taxon>
    </lineage>
</organism>
<dbReference type="Gene3D" id="3.40.50.10350">
    <property type="entry name" value="Glycerate kinase, domain 1"/>
    <property type="match status" value="1"/>
</dbReference>
<dbReference type="GO" id="GO:0008887">
    <property type="term" value="F:glycerate kinase activity"/>
    <property type="evidence" value="ECO:0007669"/>
    <property type="project" value="InterPro"/>
</dbReference>
<dbReference type="InterPro" id="IPR018197">
    <property type="entry name" value="Glycerate_kinase_RE-like"/>
</dbReference>
<dbReference type="InterPro" id="IPR004381">
    <property type="entry name" value="Glycerate_kinase"/>
</dbReference>
<dbReference type="GO" id="GO:0031388">
    <property type="term" value="P:organic acid phosphorylation"/>
    <property type="evidence" value="ECO:0007669"/>
    <property type="project" value="InterPro"/>
</dbReference>
<reference evidence="1 2" key="1">
    <citation type="submission" date="2017-02" db="EMBL/GenBank/DDBJ databases">
        <title>Mycobacterium kansasii genomes.</title>
        <authorList>
            <person name="Borowka P."/>
            <person name="Strapagiel D."/>
            <person name="Marciniak B."/>
            <person name="Lach J."/>
            <person name="Bakula Z."/>
            <person name="Van Ingen J."/>
            <person name="Safianowska A."/>
            <person name="Brzostek A."/>
            <person name="Dziadek J."/>
            <person name="Jagielski T."/>
        </authorList>
    </citation>
    <scope>NUCLEOTIDE SEQUENCE [LARGE SCALE GENOMIC DNA]</scope>
    <source>
        <strain evidence="1 2">12MK</strain>
    </source>
</reference>
<gene>
    <name evidence="1" type="ORF">B4U45_16105</name>
</gene>
<protein>
    <recommendedName>
        <fullName evidence="3">Glycerate 2-kinase</fullName>
    </recommendedName>
</protein>
<evidence type="ECO:0000313" key="2">
    <source>
        <dbReference type="Proteomes" id="UP000192335"/>
    </source>
</evidence>
<sequence>MCRCAFRFAEGATVGFQRRLADVDVIITGEGCLDRQTLQGKLPAVVARRAAPTPVIAGASRAEIDFSSTLFTDICTLADHSVSDASRDPLLSAGLPYRIGTHIGGRIQMSTGTTVS</sequence>
<dbReference type="Pfam" id="PF02595">
    <property type="entry name" value="Gly_kinase"/>
    <property type="match status" value="1"/>
</dbReference>
<accession>A0A8E2LRE8</accession>
<dbReference type="RefSeq" id="WP_082275250.1">
    <property type="nucleotide sequence ID" value="NZ_LWCM01000062.1"/>
</dbReference>
<dbReference type="AlphaFoldDB" id="A0A8E2LRE8"/>
<name>A0A8E2LRE8_9MYCO</name>
<dbReference type="EMBL" id="MWQA01000001">
    <property type="protein sequence ID" value="ORC10338.1"/>
    <property type="molecule type" value="Genomic_DNA"/>
</dbReference>
<evidence type="ECO:0000313" key="1">
    <source>
        <dbReference type="EMBL" id="ORC10338.1"/>
    </source>
</evidence>
<dbReference type="GeneID" id="300000261"/>
<dbReference type="InterPro" id="IPR036129">
    <property type="entry name" value="Glycerate_kinase_sf"/>
</dbReference>